<dbReference type="Proteomes" id="UP000245998">
    <property type="component" value="Unassembled WGS sequence"/>
</dbReference>
<dbReference type="Pfam" id="PF08747">
    <property type="entry name" value="BrxB"/>
    <property type="match status" value="1"/>
</dbReference>
<protein>
    <submittedName>
        <fullName evidence="1">DUF1788 domain-containing protein</fullName>
    </submittedName>
</protein>
<dbReference type="EMBL" id="QCZG01000025">
    <property type="protein sequence ID" value="PWA10014.1"/>
    <property type="molecule type" value="Genomic_DNA"/>
</dbReference>
<reference evidence="1 2" key="1">
    <citation type="submission" date="2018-04" db="EMBL/GenBank/DDBJ databases">
        <title>Camelliibacillus theae gen. nov., sp. nov., isolated from Pu'er tea.</title>
        <authorList>
            <person name="Niu L."/>
        </authorList>
    </citation>
    <scope>NUCLEOTIDE SEQUENCE [LARGE SCALE GENOMIC DNA]</scope>
    <source>
        <strain evidence="1 2">T8</strain>
    </source>
</reference>
<dbReference type="InterPro" id="IPR014858">
    <property type="entry name" value="BrxB"/>
</dbReference>
<gene>
    <name evidence="1" type="ORF">DCC39_12055</name>
</gene>
<dbReference type="RefSeq" id="WP_116555156.1">
    <property type="nucleotide sequence ID" value="NZ_QCZG01000025.1"/>
</dbReference>
<organism evidence="1 2">
    <name type="scientific">Pueribacillus theae</name>
    <dbReference type="NCBI Taxonomy" id="2171751"/>
    <lineage>
        <taxon>Bacteria</taxon>
        <taxon>Bacillati</taxon>
        <taxon>Bacillota</taxon>
        <taxon>Bacilli</taxon>
        <taxon>Bacillales</taxon>
        <taxon>Bacillaceae</taxon>
        <taxon>Pueribacillus</taxon>
    </lineage>
</organism>
<dbReference type="OrthoDB" id="1093513at2"/>
<evidence type="ECO:0000313" key="1">
    <source>
        <dbReference type="EMBL" id="PWA10014.1"/>
    </source>
</evidence>
<keyword evidence="2" id="KW-1185">Reference proteome</keyword>
<dbReference type="AlphaFoldDB" id="A0A2U1JYJ2"/>
<evidence type="ECO:0000313" key="2">
    <source>
        <dbReference type="Proteomes" id="UP000245998"/>
    </source>
</evidence>
<comment type="caution">
    <text evidence="1">The sequence shown here is derived from an EMBL/GenBank/DDBJ whole genome shotgun (WGS) entry which is preliminary data.</text>
</comment>
<proteinExistence type="predicted"/>
<name>A0A2U1JYJ2_9BACI</name>
<sequence>MMTIHERLDAIYQKITDPAFRESKGMSNEVGYHIFDYDPEHEMIVRDHIAYLKDRINKEDADFYIREFDLYEIIIDILEQKSYLEKNFEMEKKKGSSFVLNATQKTLRLTLNNDLVIRYMGDRVQPNDIVFITGVGKAFPFIRSHTILNNIHKAVGRLPVVMFFPGQYDGQSLMLFNELKDDNYYRAFPLVGYR</sequence>
<accession>A0A2U1JYJ2</accession>